<organism evidence="2">
    <name type="scientific">marine sediment metagenome</name>
    <dbReference type="NCBI Taxonomy" id="412755"/>
    <lineage>
        <taxon>unclassified sequences</taxon>
        <taxon>metagenomes</taxon>
        <taxon>ecological metagenomes</taxon>
    </lineage>
</organism>
<name>X1CPV6_9ZZZZ</name>
<dbReference type="AlphaFoldDB" id="X1CPV6"/>
<comment type="caution">
    <text evidence="2">The sequence shown here is derived from an EMBL/GenBank/DDBJ whole genome shotgun (WGS) entry which is preliminary data.</text>
</comment>
<protein>
    <submittedName>
        <fullName evidence="2">Uncharacterized protein</fullName>
    </submittedName>
</protein>
<evidence type="ECO:0000256" key="1">
    <source>
        <dbReference type="SAM" id="MobiDB-lite"/>
    </source>
</evidence>
<gene>
    <name evidence="2" type="ORF">S01H4_52060</name>
</gene>
<accession>X1CPV6</accession>
<reference evidence="2" key="1">
    <citation type="journal article" date="2014" name="Front. Microbiol.">
        <title>High frequency of phylogenetically diverse reductive dehalogenase-homologous genes in deep subseafloor sedimentary metagenomes.</title>
        <authorList>
            <person name="Kawai M."/>
            <person name="Futagami T."/>
            <person name="Toyoda A."/>
            <person name="Takaki Y."/>
            <person name="Nishi S."/>
            <person name="Hori S."/>
            <person name="Arai W."/>
            <person name="Tsubouchi T."/>
            <person name="Morono Y."/>
            <person name="Uchiyama I."/>
            <person name="Ito T."/>
            <person name="Fujiyama A."/>
            <person name="Inagaki F."/>
            <person name="Takami H."/>
        </authorList>
    </citation>
    <scope>NUCLEOTIDE SEQUENCE</scope>
    <source>
        <strain evidence="2">Expedition CK06-06</strain>
    </source>
</reference>
<dbReference type="EMBL" id="BART01029702">
    <property type="protein sequence ID" value="GAH09847.1"/>
    <property type="molecule type" value="Genomic_DNA"/>
</dbReference>
<proteinExistence type="predicted"/>
<evidence type="ECO:0000313" key="2">
    <source>
        <dbReference type="EMBL" id="GAH09847.1"/>
    </source>
</evidence>
<sequence>MAKEKAFFGATKSEIARFKREVEKDTGVKQTSMTGKRKKRKKSK</sequence>
<feature type="compositionally biased region" description="Basic residues" evidence="1">
    <location>
        <begin position="35"/>
        <end position="44"/>
    </location>
</feature>
<feature type="region of interest" description="Disordered" evidence="1">
    <location>
        <begin position="21"/>
        <end position="44"/>
    </location>
</feature>